<protein>
    <submittedName>
        <fullName evidence="3">Phage antirepressor</fullName>
    </submittedName>
</protein>
<dbReference type="EMBL" id="WTFN01000135">
    <property type="protein sequence ID" value="MWK59973.1"/>
    <property type="molecule type" value="Genomic_DNA"/>
</dbReference>
<evidence type="ECO:0000259" key="1">
    <source>
        <dbReference type="PROSITE" id="PS51750"/>
    </source>
</evidence>
<reference evidence="4 5" key="1">
    <citation type="submission" date="2019-12" db="EMBL/GenBank/DDBJ databases">
        <title>Draft genome sequence of Pseudomonas otitidis recovered from a chicken carcass.</title>
        <authorList>
            <person name="Vieira T.R."/>
            <person name="Oliviera E.F.C."/>
            <person name="Silva N.M.V."/>
            <person name="Sambrano G.E."/>
            <person name="Cibulski S.P."/>
            <person name="Cardoso M.R.I."/>
        </authorList>
    </citation>
    <scope>NUCLEOTIDE SEQUENCE [LARGE SCALE GENOMIC DNA]</scope>
    <source>
        <strain evidence="4 5">25_K</strain>
    </source>
</reference>
<dbReference type="RefSeq" id="WP_160483214.1">
    <property type="nucleotide sequence ID" value="NZ_AP022642.1"/>
</dbReference>
<dbReference type="GeneID" id="57400399"/>
<evidence type="ECO:0000313" key="5">
    <source>
        <dbReference type="Proteomes" id="UP000461288"/>
    </source>
</evidence>
<dbReference type="InterPro" id="IPR003497">
    <property type="entry name" value="BRO_N_domain"/>
</dbReference>
<keyword evidence="7" id="KW-1185">Reference proteome</keyword>
<dbReference type="Proteomes" id="UP001273935">
    <property type="component" value="Unassembled WGS sequence"/>
</dbReference>
<evidence type="ECO:0000313" key="4">
    <source>
        <dbReference type="EMBL" id="MWK59973.1"/>
    </source>
</evidence>
<feature type="domain" description="Bro-N" evidence="1">
    <location>
        <begin position="10"/>
        <end position="116"/>
    </location>
</feature>
<organism evidence="2 6">
    <name type="scientific">Metapseudomonas otitidis</name>
    <dbReference type="NCBI Taxonomy" id="319939"/>
    <lineage>
        <taxon>Bacteria</taxon>
        <taxon>Pseudomonadati</taxon>
        <taxon>Pseudomonadota</taxon>
        <taxon>Gammaproteobacteria</taxon>
        <taxon>Pseudomonadales</taxon>
        <taxon>Pseudomonadaceae</taxon>
        <taxon>Metapseudomonas</taxon>
    </lineage>
</organism>
<accession>A0A679GP13</accession>
<evidence type="ECO:0000313" key="7">
    <source>
        <dbReference type="Proteomes" id="UP001273935"/>
    </source>
</evidence>
<dbReference type="AlphaFoldDB" id="A0A679GP13"/>
<dbReference type="EMBL" id="AP022642">
    <property type="protein sequence ID" value="BCA31192.1"/>
    <property type="molecule type" value="Genomic_DNA"/>
</dbReference>
<proteinExistence type="predicted"/>
<dbReference type="PANTHER" id="PTHR36180:SF2">
    <property type="entry name" value="BRO FAMILY PROTEIN"/>
    <property type="match status" value="1"/>
</dbReference>
<reference evidence="2 6" key="2">
    <citation type="journal article" date="2020" name="Microbiol. Resour. Announc.">
        <title>Complete genome sequence of Pseudomonas otitidis strain MrB4, isolated from Lake Biwa in Japan.</title>
        <authorList>
            <person name="Miyazaki K."/>
            <person name="Hase E."/>
            <person name="Maruya T."/>
        </authorList>
    </citation>
    <scope>NUCLEOTIDE SEQUENCE [LARGE SCALE GENOMIC DNA]</scope>
    <source>
        <strain evidence="2 6">MrB4</strain>
    </source>
</reference>
<evidence type="ECO:0000313" key="6">
    <source>
        <dbReference type="Proteomes" id="UP000501237"/>
    </source>
</evidence>
<evidence type="ECO:0000313" key="2">
    <source>
        <dbReference type="EMBL" id="BCA31192.1"/>
    </source>
</evidence>
<dbReference type="KEGG" id="poj:PtoMrB4_51690"/>
<dbReference type="Proteomes" id="UP000461288">
    <property type="component" value="Unassembled WGS sequence"/>
</dbReference>
<reference evidence="3 7" key="3">
    <citation type="submission" date="2023-10" db="EMBL/GenBank/DDBJ databases">
        <title>Pseudomonas otitidis isolated from a paediatric patient with cystic fibrosis in Chile.</title>
        <authorList>
            <person name="Amsteins-Romero L."/>
            <person name="Opazo-Capurro A."/>
            <person name="Matus-Kohler M."/>
            <person name="Gonzalez-Rocha G."/>
        </authorList>
    </citation>
    <scope>NUCLEOTIDE SEQUENCE [LARGE SCALE GENOMIC DNA]</scope>
    <source>
        <strain evidence="3 7">P-714</strain>
    </source>
</reference>
<dbReference type="SMART" id="SM01040">
    <property type="entry name" value="Bro-N"/>
    <property type="match status" value="1"/>
</dbReference>
<dbReference type="Proteomes" id="UP000501237">
    <property type="component" value="Chromosome"/>
</dbReference>
<gene>
    <name evidence="4" type="ORF">GO594_28655</name>
    <name evidence="2" type="ORF">PtoMrB4_51690</name>
    <name evidence="3" type="ORF">R0G64_07420</name>
</gene>
<dbReference type="PROSITE" id="PS51750">
    <property type="entry name" value="BRO_N"/>
    <property type="match status" value="1"/>
</dbReference>
<dbReference type="PANTHER" id="PTHR36180">
    <property type="entry name" value="DNA-BINDING PROTEIN-RELATED-RELATED"/>
    <property type="match status" value="1"/>
</dbReference>
<name>A0A679GP13_9GAMM</name>
<sequence>MPDSPRHDDEILIPSLFTRHRRQLRALLLDDEPWFVLNDLARLINRVPLDERAPRNLDPDQLQPAWVRDSRGEYRRELLVSDCGVYALLIFYYHPENSGIRRWISREVIPRLREAQHPDALRPYRDVVQWQACPLEVLRWQGKAWVHLGDCPVLPQARPRVIG</sequence>
<dbReference type="EMBL" id="JAWJUL010000020">
    <property type="protein sequence ID" value="MDV3439257.1"/>
    <property type="molecule type" value="Genomic_DNA"/>
</dbReference>
<evidence type="ECO:0000313" key="3">
    <source>
        <dbReference type="EMBL" id="MDV3439257.1"/>
    </source>
</evidence>